<accession>A0ACC2QWG6</accession>
<organism evidence="1 2">
    <name type="scientific">Mythimna loreyi</name>
    <dbReference type="NCBI Taxonomy" id="667449"/>
    <lineage>
        <taxon>Eukaryota</taxon>
        <taxon>Metazoa</taxon>
        <taxon>Ecdysozoa</taxon>
        <taxon>Arthropoda</taxon>
        <taxon>Hexapoda</taxon>
        <taxon>Insecta</taxon>
        <taxon>Pterygota</taxon>
        <taxon>Neoptera</taxon>
        <taxon>Endopterygota</taxon>
        <taxon>Lepidoptera</taxon>
        <taxon>Glossata</taxon>
        <taxon>Ditrysia</taxon>
        <taxon>Noctuoidea</taxon>
        <taxon>Noctuidae</taxon>
        <taxon>Noctuinae</taxon>
        <taxon>Hadenini</taxon>
        <taxon>Mythimna</taxon>
    </lineage>
</organism>
<name>A0ACC2QWG6_9NEOP</name>
<sequence length="830" mass="95604">MEEEIEEVEIESRPTSARRNLSLRNNAARQVAVNFMPSRQLPYNTLRLRRNNSEHNALLEEVDAAEADTPDSADKQADIIVREMEQHKRLMEDDPEAEELRREALRDLPQGLTMKRNVRAKLSASVSLRSKRRPISLWKRMKYRIGFAWKRLHDRCRDVVFSFEFWYEPIRQIEGHFGSAVGSYFYFLRWLFAIDLMLAILVTTFIVIPQALHDEEKANKVQLGALDFITGGGGLTDSLLFYGHYHEGTLTTPTTLTYNMAYAYFFTMVCLYIMFFGVLCYRTAYSYRLNFIETSGGLSHVFANKVFCGWDFGVVTQEAAQLNANSLYNEFKELLSEQNRKNTATSCLIKFGQYLTNVIISIFVVALIVGIEWGLWLLLGWRTGLAHWELCVSVVVTACVTLCPLMFHVVVALEFYKPRTALYVTLARTWLLDVGTLMLLLVYWSTNHADECWETSFGQEAYRLVLLDSAISLLVLPLFEFTRGLIYNWSKSESAPEFNIAYNSLTLIYNQAVLWFGMLFCPLLVIAVTLKLLLLFYIKKECALRACQPARKVWRAAQTQTVLYMFVTLSLFTTLFGMGSLFFRTSSHECGPFRGYEYVYGVLSEGVLRLKDHHTARNILMFIVRPGVIGFLMLFLSVAVYYMRAKALAQRSMVDILRHMLVLQAKDKDFLLTAIANVSNGEWRYSPKPTDEGPDSHTWKYLREVRKPSNSGFHFDASRLSHSLIEGRPRSFVKENRASNYNDRKPEDGDTDSSFSWQEMCQIMPEIEILLPVKDFILWWASPMTNPTIGRSGKQCQTVIDYALRPSLSFRKRPWAPVGFNPFAESLWFC</sequence>
<gene>
    <name evidence="1" type="ORF">PYW08_016243</name>
</gene>
<evidence type="ECO:0000313" key="1">
    <source>
        <dbReference type="EMBL" id="KAJ8727858.1"/>
    </source>
</evidence>
<reference evidence="1" key="1">
    <citation type="submission" date="2023-03" db="EMBL/GenBank/DDBJ databases">
        <title>Chromosome-level genomes of two armyworms, Mythimna separata and Mythimna loreyi, provide insights into the biosynthesis and reception of sex pheromones.</title>
        <authorList>
            <person name="Zhao H."/>
        </authorList>
    </citation>
    <scope>NUCLEOTIDE SEQUENCE</scope>
    <source>
        <strain evidence="1">BeijingLab</strain>
    </source>
</reference>
<keyword evidence="2" id="KW-1185">Reference proteome</keyword>
<protein>
    <submittedName>
        <fullName evidence="1">Uncharacterized protein</fullName>
    </submittedName>
</protein>
<dbReference type="EMBL" id="CM056785">
    <property type="protein sequence ID" value="KAJ8727858.1"/>
    <property type="molecule type" value="Genomic_DNA"/>
</dbReference>
<proteinExistence type="predicted"/>
<dbReference type="Proteomes" id="UP001231649">
    <property type="component" value="Chromosome 9"/>
</dbReference>
<evidence type="ECO:0000313" key="2">
    <source>
        <dbReference type="Proteomes" id="UP001231649"/>
    </source>
</evidence>
<comment type="caution">
    <text evidence="1">The sequence shown here is derived from an EMBL/GenBank/DDBJ whole genome shotgun (WGS) entry which is preliminary data.</text>
</comment>